<accession>A0ABX8GFA3</accession>
<keyword evidence="2" id="KW-0614">Plasmid</keyword>
<keyword evidence="3" id="KW-1185">Reference proteome</keyword>
<evidence type="ECO:0000259" key="1">
    <source>
        <dbReference type="Pfam" id="PF03235"/>
    </source>
</evidence>
<gene>
    <name evidence="2" type="ORF">KKI46_17415</name>
</gene>
<dbReference type="PANTHER" id="PTHR39639:SF1">
    <property type="entry name" value="DUF262 DOMAIN-CONTAINING PROTEIN"/>
    <property type="match status" value="1"/>
</dbReference>
<feature type="domain" description="GmrSD restriction endonucleases N-terminal" evidence="1">
    <location>
        <begin position="25"/>
        <end position="173"/>
    </location>
</feature>
<organism evidence="2 3">
    <name type="scientific">Exiguobacterium acetylicum</name>
    <name type="common">Brevibacterium acetylicum</name>
    <dbReference type="NCBI Taxonomy" id="41170"/>
    <lineage>
        <taxon>Bacteria</taxon>
        <taxon>Bacillati</taxon>
        <taxon>Bacillota</taxon>
        <taxon>Bacilli</taxon>
        <taxon>Bacillales</taxon>
        <taxon>Bacillales Family XII. Incertae Sedis</taxon>
        <taxon>Exiguobacterium</taxon>
    </lineage>
</organism>
<protein>
    <submittedName>
        <fullName evidence="2">DUF262 domain-containing protein</fullName>
    </submittedName>
</protein>
<name>A0ABX8GFA3_EXIAC</name>
<evidence type="ECO:0000313" key="3">
    <source>
        <dbReference type="Proteomes" id="UP000679498"/>
    </source>
</evidence>
<dbReference type="InterPro" id="IPR004919">
    <property type="entry name" value="GmrSD_N"/>
</dbReference>
<reference evidence="2 3" key="1">
    <citation type="submission" date="2021-05" db="EMBL/GenBank/DDBJ databases">
        <title>Biocontrol using Exiguobacterium acetylicum SI17 against litchi downy blight caused by Peronophythora litchii.</title>
        <authorList>
            <person name="Zheng L."/>
        </authorList>
    </citation>
    <scope>NUCLEOTIDE SEQUENCE [LARGE SCALE GENOMIC DNA]</scope>
    <source>
        <strain evidence="2 3">SI17</strain>
        <plasmid evidence="2 3">p4</plasmid>
    </source>
</reference>
<dbReference type="PANTHER" id="PTHR39639">
    <property type="entry name" value="CHROMOSOME 16, WHOLE GENOME SHOTGUN SEQUENCE"/>
    <property type="match status" value="1"/>
</dbReference>
<dbReference type="Proteomes" id="UP000679498">
    <property type="component" value="Plasmid p4"/>
</dbReference>
<evidence type="ECO:0000313" key="2">
    <source>
        <dbReference type="EMBL" id="QWB32019.1"/>
    </source>
</evidence>
<proteinExistence type="predicted"/>
<dbReference type="EMBL" id="CP075901">
    <property type="protein sequence ID" value="QWB32019.1"/>
    <property type="molecule type" value="Genomic_DNA"/>
</dbReference>
<dbReference type="Pfam" id="PF03235">
    <property type="entry name" value="GmrSD_N"/>
    <property type="match status" value="1"/>
</dbReference>
<dbReference type="GeneID" id="88813485"/>
<geneLocation type="plasmid" evidence="2 3">
    <name>p4</name>
</geneLocation>
<dbReference type="RefSeq" id="WP_214814323.1">
    <property type="nucleotide sequence ID" value="NZ_CP075901.1"/>
</dbReference>
<sequence>MEFRNNSWSIKQLARMEETGTVKFDHPIQRAGGQWDSLQQSFLIHTAGSSYPIPPVYTVSYLEKIGEEGKEKEVPVRYILDGKQRLSTLFSFIRDEWELHADTQDIVVEHETYEVAGKLFSELDEPVKDSIHNRNILVYTVDGAFTSEEEIEDLFFRMNNGKALTQQQKSKAKMGIEWSKRLSELGKHPLVTELSAFSKTQIVGDKHITAIQQAMMMLDGEFNYKNVSEKSIAEYGATFKSDKDNKEFLFERVKEGIEYLFKVVEEKEKVLLKKVHFPMLVLTAVEAIDNKYTAYDFRNWMNKFKEEFAKKEEVPVDVVSLKTNYVEYTGKGTTDRHKADGRLKEMKRHMVAYMNVYQEKDSTNDEGMYGM</sequence>